<dbReference type="eggNOG" id="COG1461">
    <property type="taxonomic scope" value="Bacteria"/>
</dbReference>
<evidence type="ECO:0000313" key="4">
    <source>
        <dbReference type="EMBL" id="ACZ08912.1"/>
    </source>
</evidence>
<dbReference type="STRING" id="526218.Sterm_2057"/>
<dbReference type="SMART" id="SM01120">
    <property type="entry name" value="Dak2"/>
    <property type="match status" value="1"/>
</dbReference>
<accession>D1AJM4</accession>
<organism evidence="4 5">
    <name type="scientific">Sebaldella termitidis (strain ATCC 33386 / NCTC 11300)</name>
    <dbReference type="NCBI Taxonomy" id="526218"/>
    <lineage>
        <taxon>Bacteria</taxon>
        <taxon>Fusobacteriati</taxon>
        <taxon>Fusobacteriota</taxon>
        <taxon>Fusobacteriia</taxon>
        <taxon>Fusobacteriales</taxon>
        <taxon>Leptotrichiaceae</taxon>
        <taxon>Sebaldella</taxon>
    </lineage>
</organism>
<name>D1AJM4_SEBTE</name>
<proteinExistence type="predicted"/>
<dbReference type="Pfam" id="PF02734">
    <property type="entry name" value="Dak2"/>
    <property type="match status" value="1"/>
</dbReference>
<dbReference type="Proteomes" id="UP000000845">
    <property type="component" value="Chromosome"/>
</dbReference>
<dbReference type="EMBL" id="CP001739">
    <property type="protein sequence ID" value="ACZ08912.1"/>
    <property type="molecule type" value="Genomic_DNA"/>
</dbReference>
<dbReference type="HOGENOM" id="CLU_066424_5_0_0"/>
<reference evidence="5" key="1">
    <citation type="submission" date="2009-09" db="EMBL/GenBank/DDBJ databases">
        <title>The complete chromosome of Sebaldella termitidis ATCC 33386.</title>
        <authorList>
            <consortium name="US DOE Joint Genome Institute (JGI-PGF)"/>
            <person name="Lucas S."/>
            <person name="Copeland A."/>
            <person name="Lapidus A."/>
            <person name="Glavina del Rio T."/>
            <person name="Dalin E."/>
            <person name="Tice H."/>
            <person name="Bruce D."/>
            <person name="Goodwin L."/>
            <person name="Pitluck S."/>
            <person name="Kyrpides N."/>
            <person name="Mavromatis K."/>
            <person name="Ivanova N."/>
            <person name="Mikhailova N."/>
            <person name="Sims D."/>
            <person name="Meincke L."/>
            <person name="Brettin T."/>
            <person name="Detter J.C."/>
            <person name="Han C."/>
            <person name="Larimer F."/>
            <person name="Land M."/>
            <person name="Hauser L."/>
            <person name="Markowitz V."/>
            <person name="Cheng J.F."/>
            <person name="Hugenholtz P."/>
            <person name="Woyke T."/>
            <person name="Wu D."/>
            <person name="Eisen J.A."/>
        </authorList>
    </citation>
    <scope>NUCLEOTIDE SEQUENCE [LARGE SCALE GENOMIC DNA]</scope>
    <source>
        <strain evidence="5">ATCC 33386 / NCTC 11300</strain>
    </source>
</reference>
<dbReference type="GO" id="GO:0004371">
    <property type="term" value="F:glycerone kinase activity"/>
    <property type="evidence" value="ECO:0007669"/>
    <property type="project" value="InterPro"/>
</dbReference>
<evidence type="ECO:0000313" key="5">
    <source>
        <dbReference type="Proteomes" id="UP000000845"/>
    </source>
</evidence>
<reference evidence="4 5" key="2">
    <citation type="journal article" date="2010" name="Stand. Genomic Sci.">
        <title>Complete genome sequence of Sebaldella termitidis type strain (NCTC 11300).</title>
        <authorList>
            <person name="Harmon-Smith M."/>
            <person name="Celia L."/>
            <person name="Chertkov O."/>
            <person name="Lapidus A."/>
            <person name="Copeland A."/>
            <person name="Glavina Del Rio T."/>
            <person name="Nolan M."/>
            <person name="Lucas S."/>
            <person name="Tice H."/>
            <person name="Cheng J.F."/>
            <person name="Han C."/>
            <person name="Detter J.C."/>
            <person name="Bruce D."/>
            <person name="Goodwin L."/>
            <person name="Pitluck S."/>
            <person name="Pati A."/>
            <person name="Liolios K."/>
            <person name="Ivanova N."/>
            <person name="Mavromatis K."/>
            <person name="Mikhailova N."/>
            <person name="Chen A."/>
            <person name="Palaniappan K."/>
            <person name="Land M."/>
            <person name="Hauser L."/>
            <person name="Chang Y.J."/>
            <person name="Jeffries C.D."/>
            <person name="Brettin T."/>
            <person name="Goker M."/>
            <person name="Beck B."/>
            <person name="Bristow J."/>
            <person name="Eisen J.A."/>
            <person name="Markowitz V."/>
            <person name="Hugenholtz P."/>
            <person name="Kyrpides N.C."/>
            <person name="Klenk H.P."/>
            <person name="Chen F."/>
        </authorList>
    </citation>
    <scope>NUCLEOTIDE SEQUENCE [LARGE SCALE GENOMIC DNA]</scope>
    <source>
        <strain evidence="5">ATCC 33386 / NCTC 11300</strain>
    </source>
</reference>
<dbReference type="GO" id="GO:0019563">
    <property type="term" value="P:glycerol catabolic process"/>
    <property type="evidence" value="ECO:0007669"/>
    <property type="project" value="TreeGrafter"/>
</dbReference>
<dbReference type="RefSeq" id="WP_012861506.1">
    <property type="nucleotide sequence ID" value="NC_013517.1"/>
</dbReference>
<dbReference type="PANTHER" id="PTHR28629:SF4">
    <property type="entry name" value="TRIOKINASE_FMN CYCLASE"/>
    <property type="match status" value="1"/>
</dbReference>
<dbReference type="SUPFAM" id="SSF101473">
    <property type="entry name" value="DhaL-like"/>
    <property type="match status" value="1"/>
</dbReference>
<dbReference type="InterPro" id="IPR012737">
    <property type="entry name" value="DhaK_L_YcgS"/>
</dbReference>
<evidence type="ECO:0000256" key="1">
    <source>
        <dbReference type="ARBA" id="ARBA00022679"/>
    </source>
</evidence>
<dbReference type="InterPro" id="IPR050861">
    <property type="entry name" value="Dihydroxyacetone_Kinase"/>
</dbReference>
<keyword evidence="2 4" id="KW-0418">Kinase</keyword>
<dbReference type="Gene3D" id="1.25.40.340">
    <property type="match status" value="1"/>
</dbReference>
<sequence>MKNDRVIDILDEIAKIVIAHEEELTDLDRAIGDGDHGLNLKRGFDAVMAKVDYFRENEDNMDLSKLLNETAMTLLSTVGGASGPLYATALMKMAKAFRDKNEGDIDIDDIEYAVKEAVEGIKQRGNASVGDKTMVDTIEPFYAAFKKAVQEEKNLKNSFAEGLEAAEKGMLSTKDIQAKRGRASYLGERSIGTVDPGARSSYLILKTIYNQI</sequence>
<dbReference type="NCBIfam" id="TIGR02365">
    <property type="entry name" value="dha_L_ycgS"/>
    <property type="match status" value="1"/>
</dbReference>
<protein>
    <submittedName>
        <fullName evidence="4">Dihydroxyacetone kinase, L subunit</fullName>
    </submittedName>
</protein>
<dbReference type="PROSITE" id="PS51480">
    <property type="entry name" value="DHAL"/>
    <property type="match status" value="1"/>
</dbReference>
<feature type="domain" description="DhaL" evidence="3">
    <location>
        <begin position="4"/>
        <end position="210"/>
    </location>
</feature>
<evidence type="ECO:0000259" key="3">
    <source>
        <dbReference type="PROSITE" id="PS51480"/>
    </source>
</evidence>
<evidence type="ECO:0000256" key="2">
    <source>
        <dbReference type="ARBA" id="ARBA00022777"/>
    </source>
</evidence>
<dbReference type="InterPro" id="IPR004007">
    <property type="entry name" value="DhaL_dom"/>
</dbReference>
<keyword evidence="5" id="KW-1185">Reference proteome</keyword>
<gene>
    <name evidence="4" type="ordered locus">Sterm_2057</name>
</gene>
<dbReference type="FunFam" id="1.25.40.340:FF:000002">
    <property type="entry name" value="Dihydroxyacetone kinase, L subunit"/>
    <property type="match status" value="1"/>
</dbReference>
<keyword evidence="1" id="KW-0808">Transferase</keyword>
<dbReference type="GO" id="GO:0005829">
    <property type="term" value="C:cytosol"/>
    <property type="evidence" value="ECO:0007669"/>
    <property type="project" value="TreeGrafter"/>
</dbReference>
<dbReference type="PANTHER" id="PTHR28629">
    <property type="entry name" value="TRIOKINASE/FMN CYCLASE"/>
    <property type="match status" value="1"/>
</dbReference>
<dbReference type="AlphaFoldDB" id="D1AJM4"/>
<dbReference type="KEGG" id="str:Sterm_2057"/>
<dbReference type="InterPro" id="IPR036117">
    <property type="entry name" value="DhaL_dom_sf"/>
</dbReference>